<feature type="transmembrane region" description="Helical" evidence="8">
    <location>
        <begin position="222"/>
        <end position="240"/>
    </location>
</feature>
<evidence type="ECO:0000256" key="4">
    <source>
        <dbReference type="ARBA" id="ARBA00022475"/>
    </source>
</evidence>
<comment type="similarity">
    <text evidence="2 8">Belongs to the 4-toluene sulfonate uptake permease (TSUP) (TC 2.A.102) family.</text>
</comment>
<dbReference type="EMBL" id="CP158367">
    <property type="protein sequence ID" value="XBX74145.1"/>
    <property type="molecule type" value="Genomic_DNA"/>
</dbReference>
<gene>
    <name evidence="9" type="ORF">PRVXT_002171</name>
</gene>
<feature type="transmembrane region" description="Helical" evidence="8">
    <location>
        <begin position="39"/>
        <end position="62"/>
    </location>
</feature>
<evidence type="ECO:0000256" key="6">
    <source>
        <dbReference type="ARBA" id="ARBA00022989"/>
    </source>
</evidence>
<evidence type="ECO:0000313" key="9">
    <source>
        <dbReference type="EMBL" id="XBX74145.1"/>
    </source>
</evidence>
<organism evidence="9">
    <name type="scientific">Proteinivorax tanatarense</name>
    <dbReference type="NCBI Taxonomy" id="1260629"/>
    <lineage>
        <taxon>Bacteria</taxon>
        <taxon>Bacillati</taxon>
        <taxon>Bacillota</taxon>
        <taxon>Clostridia</taxon>
        <taxon>Eubacteriales</taxon>
        <taxon>Proteinivoracaceae</taxon>
        <taxon>Proteinivorax</taxon>
    </lineage>
</organism>
<dbReference type="RefSeq" id="WP_350342903.1">
    <property type="nucleotide sequence ID" value="NZ_CP158367.1"/>
</dbReference>
<reference evidence="9" key="2">
    <citation type="submission" date="2024-06" db="EMBL/GenBank/DDBJ databases">
        <authorList>
            <person name="Petrova K.O."/>
            <person name="Toshchakov S.V."/>
            <person name="Boltjanskaja Y.V."/>
            <person name="Kevbrin V."/>
        </authorList>
    </citation>
    <scope>NUCLEOTIDE SEQUENCE</scope>
    <source>
        <strain evidence="9">Z-910T</strain>
    </source>
</reference>
<evidence type="ECO:0000256" key="2">
    <source>
        <dbReference type="ARBA" id="ARBA00009142"/>
    </source>
</evidence>
<dbReference type="InterPro" id="IPR002781">
    <property type="entry name" value="TM_pro_TauE-like"/>
</dbReference>
<keyword evidence="5 8" id="KW-0812">Transmembrane</keyword>
<feature type="transmembrane region" description="Helical" evidence="8">
    <location>
        <begin position="197"/>
        <end position="216"/>
    </location>
</feature>
<keyword evidence="4 8" id="KW-1003">Cell membrane</keyword>
<evidence type="ECO:0000256" key="8">
    <source>
        <dbReference type="RuleBase" id="RU363041"/>
    </source>
</evidence>
<name>A0AAU7VJS8_9FIRM</name>
<evidence type="ECO:0000256" key="5">
    <source>
        <dbReference type="ARBA" id="ARBA00022692"/>
    </source>
</evidence>
<evidence type="ECO:0000256" key="1">
    <source>
        <dbReference type="ARBA" id="ARBA00004651"/>
    </source>
</evidence>
<feature type="transmembrane region" description="Helical" evidence="8">
    <location>
        <begin position="171"/>
        <end position="190"/>
    </location>
</feature>
<sequence length="242" mass="26384">MDISVLQILLGILIIFLAATTQGIASFGFSIISLPLLGIFLPLQVIVPMLIIYSLVLNSMILQNLKEHINFKGIWVLVVAGVIGTPFGAYLLKVVDENTLKIAIGIILTLSAILNFYGIKIKVKREKLTQIPVGIVSGLFNGSASIGGPPIIIFLTNQGVKKQVFRANLTLYFWLVNIVTIPTYVVGGLITTEVIQYTILLLPGLLLGTIVGIKLGNKVDEIFFTKLTLVMVMVMGLFLIKF</sequence>
<comment type="subcellular location">
    <subcellularLocation>
        <location evidence="1 8">Cell membrane</location>
        <topology evidence="1 8">Multi-pass membrane protein</topology>
    </subcellularLocation>
</comment>
<feature type="transmembrane region" description="Helical" evidence="8">
    <location>
        <begin position="98"/>
        <end position="119"/>
    </location>
</feature>
<dbReference type="GO" id="GO:0005886">
    <property type="term" value="C:plasma membrane"/>
    <property type="evidence" value="ECO:0007669"/>
    <property type="project" value="UniProtKB-SubCell"/>
</dbReference>
<keyword evidence="6 8" id="KW-1133">Transmembrane helix</keyword>
<dbReference type="PANTHER" id="PTHR30269:SF37">
    <property type="entry name" value="MEMBRANE TRANSPORTER PROTEIN"/>
    <property type="match status" value="1"/>
</dbReference>
<dbReference type="InterPro" id="IPR052017">
    <property type="entry name" value="TSUP"/>
</dbReference>
<evidence type="ECO:0000256" key="7">
    <source>
        <dbReference type="ARBA" id="ARBA00023136"/>
    </source>
</evidence>
<accession>A0AAU7VJS8</accession>
<dbReference type="Pfam" id="PF01925">
    <property type="entry name" value="TauE"/>
    <property type="match status" value="1"/>
</dbReference>
<protein>
    <recommendedName>
        <fullName evidence="8">Probable membrane transporter protein</fullName>
    </recommendedName>
</protein>
<keyword evidence="3" id="KW-0813">Transport</keyword>
<feature type="transmembrane region" description="Helical" evidence="8">
    <location>
        <begin position="74"/>
        <end position="92"/>
    </location>
</feature>
<proteinExistence type="inferred from homology"/>
<evidence type="ECO:0000256" key="3">
    <source>
        <dbReference type="ARBA" id="ARBA00022448"/>
    </source>
</evidence>
<dbReference type="AlphaFoldDB" id="A0AAU7VJS8"/>
<keyword evidence="7 8" id="KW-0472">Membrane</keyword>
<dbReference type="PANTHER" id="PTHR30269">
    <property type="entry name" value="TRANSMEMBRANE PROTEIN YFCA"/>
    <property type="match status" value="1"/>
</dbReference>
<reference evidence="9" key="1">
    <citation type="journal article" date="2013" name="Extremophiles">
        <title>Proteinivorax tanatarense gen. nov., sp. nov., an anaerobic, haloalkaliphilic, proteolytic bacterium isolated from a decaying algal bloom, and proposal of Proteinivoraceae fam. nov.</title>
        <authorList>
            <person name="Kevbrin V."/>
            <person name="Boltyanskaya Y."/>
            <person name="Zhilina T."/>
            <person name="Kolganova T."/>
            <person name="Lavrentjeva E."/>
            <person name="Kuznetsov B."/>
        </authorList>
    </citation>
    <scope>NUCLEOTIDE SEQUENCE</scope>
    <source>
        <strain evidence="9">Z-910T</strain>
    </source>
</reference>